<keyword evidence="2" id="KW-0489">Methyltransferase</keyword>
<dbReference type="InterPro" id="IPR041698">
    <property type="entry name" value="Methyltransf_25"/>
</dbReference>
<dbReference type="SUPFAM" id="SSF53335">
    <property type="entry name" value="S-adenosyl-L-methionine-dependent methyltransferases"/>
    <property type="match status" value="1"/>
</dbReference>
<dbReference type="PANTHER" id="PTHR43591">
    <property type="entry name" value="METHYLTRANSFERASE"/>
    <property type="match status" value="1"/>
</dbReference>
<feature type="domain" description="Methyltransferase" evidence="1">
    <location>
        <begin position="45"/>
        <end position="135"/>
    </location>
</feature>
<dbReference type="InterPro" id="IPR029063">
    <property type="entry name" value="SAM-dependent_MTases_sf"/>
</dbReference>
<dbReference type="AlphaFoldDB" id="A0A0H1UQT5"/>
<gene>
    <name evidence="2" type="ORF">WA04_09650</name>
</gene>
<dbReference type="Gene3D" id="3.40.50.150">
    <property type="entry name" value="Vaccinia Virus protein VP39"/>
    <property type="match status" value="1"/>
</dbReference>
<sequence length="206" mass="23713">MIDKSNKKFWDKFAKLYAPFMKKDKGVYDKVCEYIRPHLNKDMEVLELACGSGQLSFSLSKHTKSWIGTDFSEQMILEAKKRGEYENLTFETADATSLSFADEEFDSVLIANALHIMPKSDEAMKEIYRVLKPNGTLFAPTFLWKEGKQRKMIKSLMSILGFKMYQEWDKKEFEDFIKEYGFSVVEMKLAHGGLAPIGVMIAQKVA</sequence>
<name>A0A0H1UQT5_STRAG</name>
<dbReference type="Proteomes" id="UP000035346">
    <property type="component" value="Unassembled WGS sequence"/>
</dbReference>
<organism evidence="2 3">
    <name type="scientific">Streptococcus agalactiae</name>
    <dbReference type="NCBI Taxonomy" id="1311"/>
    <lineage>
        <taxon>Bacteria</taxon>
        <taxon>Bacillati</taxon>
        <taxon>Bacillota</taxon>
        <taxon>Bacilli</taxon>
        <taxon>Lactobacillales</taxon>
        <taxon>Streptococcaceae</taxon>
        <taxon>Streptococcus</taxon>
    </lineage>
</organism>
<keyword evidence="2" id="KW-0808">Transferase</keyword>
<dbReference type="GO" id="GO:0032259">
    <property type="term" value="P:methylation"/>
    <property type="evidence" value="ECO:0007669"/>
    <property type="project" value="UniProtKB-KW"/>
</dbReference>
<comment type="caution">
    <text evidence="2">The sequence shown here is derived from an EMBL/GenBank/DDBJ whole genome shotgun (WGS) entry which is preliminary data.</text>
</comment>
<protein>
    <submittedName>
        <fullName evidence="2">Methyltransferase</fullName>
    </submittedName>
</protein>
<dbReference type="GO" id="GO:0008168">
    <property type="term" value="F:methyltransferase activity"/>
    <property type="evidence" value="ECO:0007669"/>
    <property type="project" value="UniProtKB-KW"/>
</dbReference>
<dbReference type="RefSeq" id="WP_000566030.1">
    <property type="nucleotide sequence ID" value="NZ_JAIWPA010000020.1"/>
</dbReference>
<evidence type="ECO:0000313" key="2">
    <source>
        <dbReference type="EMBL" id="KLL35946.1"/>
    </source>
</evidence>
<evidence type="ECO:0000259" key="1">
    <source>
        <dbReference type="Pfam" id="PF13649"/>
    </source>
</evidence>
<dbReference type="CDD" id="cd02440">
    <property type="entry name" value="AdoMet_MTases"/>
    <property type="match status" value="1"/>
</dbReference>
<accession>A0A0H1UQT5</accession>
<dbReference type="EMBL" id="LBKL01000089">
    <property type="protein sequence ID" value="KLL35946.1"/>
    <property type="molecule type" value="Genomic_DNA"/>
</dbReference>
<evidence type="ECO:0000313" key="3">
    <source>
        <dbReference type="Proteomes" id="UP000035346"/>
    </source>
</evidence>
<reference evidence="2 3" key="1">
    <citation type="journal article" date="2015" name="PLoS ONE">
        <title>Genomic analysis reveals the molecular basis for capsule loss in the group B streptococcus population.</title>
        <authorList>
            <consortium name="DEVANI Consortium"/>
            <person name="Rosini R."/>
            <person name="Campisi E."/>
            <person name="De Chiara M."/>
            <person name="Tettelin H."/>
            <person name="Rinaudo D."/>
            <person name="Toniolo C."/>
            <person name="Metruccio M."/>
            <person name="Guidotti S."/>
            <person name="Sorensen U.B."/>
            <person name="Kilian M."/>
            <person name="Ramirez M."/>
            <person name="Janulczyk R."/>
            <person name="Donati C."/>
            <person name="Grandi G."/>
            <person name="Margarit I."/>
        </authorList>
    </citation>
    <scope>NUCLEOTIDE SEQUENCE [LARGE SCALE GENOMIC DNA]</scope>
    <source>
        <strain evidence="2 3">DK-B-USS-215</strain>
    </source>
</reference>
<proteinExistence type="predicted"/>
<dbReference type="Pfam" id="PF13649">
    <property type="entry name" value="Methyltransf_25"/>
    <property type="match status" value="1"/>
</dbReference>